<reference evidence="5 6" key="1">
    <citation type="submission" date="2012-11" db="EMBL/GenBank/DDBJ databases">
        <title>Genome assembly of Thiorhodococcus sp. AK35.</title>
        <authorList>
            <person name="Nupur N."/>
            <person name="Khatri I."/>
            <person name="Subramanian S."/>
            <person name="Pinnaka A."/>
        </authorList>
    </citation>
    <scope>NUCLEOTIDE SEQUENCE [LARGE SCALE GENOMIC DNA]</scope>
    <source>
        <strain evidence="5 6">AK35</strain>
    </source>
</reference>
<dbReference type="STRING" id="1249627.D779_1622"/>
<keyword evidence="3" id="KW-0812">Transmembrane</keyword>
<keyword evidence="6" id="KW-1185">Reference proteome</keyword>
<dbReference type="Gene3D" id="1.20.1170.10">
    <property type="match status" value="1"/>
</dbReference>
<dbReference type="EMBL" id="AONC01000029">
    <property type="protein sequence ID" value="EXJ15068.1"/>
    <property type="molecule type" value="Genomic_DNA"/>
</dbReference>
<dbReference type="Proteomes" id="UP000019460">
    <property type="component" value="Unassembled WGS sequence"/>
</dbReference>
<evidence type="ECO:0000259" key="4">
    <source>
        <dbReference type="PROSITE" id="PS51724"/>
    </source>
</evidence>
<evidence type="ECO:0000256" key="1">
    <source>
        <dbReference type="SAM" id="Coils"/>
    </source>
</evidence>
<keyword evidence="3" id="KW-1133">Transmembrane helix</keyword>
<feature type="compositionally biased region" description="Low complexity" evidence="2">
    <location>
        <begin position="293"/>
        <end position="311"/>
    </location>
</feature>
<dbReference type="eggNOG" id="COG3266">
    <property type="taxonomic scope" value="Bacteria"/>
</dbReference>
<feature type="compositionally biased region" description="Pro residues" evidence="2">
    <location>
        <begin position="228"/>
        <end position="237"/>
    </location>
</feature>
<feature type="compositionally biased region" description="Low complexity" evidence="2">
    <location>
        <begin position="372"/>
        <end position="398"/>
    </location>
</feature>
<evidence type="ECO:0000313" key="6">
    <source>
        <dbReference type="Proteomes" id="UP000019460"/>
    </source>
</evidence>
<organism evidence="5 6">
    <name type="scientific">Imhoffiella purpurea</name>
    <dbReference type="NCBI Taxonomy" id="1249627"/>
    <lineage>
        <taxon>Bacteria</taxon>
        <taxon>Pseudomonadati</taxon>
        <taxon>Pseudomonadota</taxon>
        <taxon>Gammaproteobacteria</taxon>
        <taxon>Chromatiales</taxon>
        <taxon>Chromatiaceae</taxon>
        <taxon>Imhoffiella</taxon>
    </lineage>
</organism>
<dbReference type="AlphaFoldDB" id="W9V679"/>
<name>W9V679_9GAMM</name>
<dbReference type="PROSITE" id="PS51724">
    <property type="entry name" value="SPOR"/>
    <property type="match status" value="1"/>
</dbReference>
<sequence length="515" mass="56459">MLGERLESLPSLMDPVLAGKAGRTHMPASGCMTMVNQQDTDPKNRPKITNLSTEIAQLRQELEQQKSDFQTMEVSLVSRIADVDDDRRHAATRLQRTHQNHRDEIDMRLRRQNAIVTTTLILFVIIVGVLLVFVYAKFDQARQTFSDEIGELRQTLEEVKASASVPPVQTQDPATREKLSQLSTAVKAITTSLERLAEDQESLPTVEPQPRDLQFDPSVEPQQIESPSPTPPQPSAPSAPRSPERDIDAEPVEKEKPEPTATPSQEPRSETDGVTKVEPQETEETSSPLQTRSPIAEEAPEPSQESAATPEVPAPPSSPPESQPPLQETAAVREMPESSPEPTADPEDSDASLEPPPVPAIPESADEPTAPPEAAEPLREPAQAPEASTTEEPSSSEPAVHKEPEPTTPQTESAPDEPTRIPVGDTPYSVQVIGFYSLQSLKTFAKRYGLTDWVVYDEETYQGRTWYVLIDSLHATRESAEAAAAALSPALAKFDIWVRKLDPDDTVYHPESGGD</sequence>
<keyword evidence="3" id="KW-0472">Membrane</keyword>
<evidence type="ECO:0000313" key="5">
    <source>
        <dbReference type="EMBL" id="EXJ15068.1"/>
    </source>
</evidence>
<dbReference type="InterPro" id="IPR007730">
    <property type="entry name" value="SPOR-like_dom"/>
</dbReference>
<feature type="compositionally biased region" description="Pro residues" evidence="2">
    <location>
        <begin position="312"/>
        <end position="323"/>
    </location>
</feature>
<comment type="caution">
    <text evidence="5">The sequence shown here is derived from an EMBL/GenBank/DDBJ whole genome shotgun (WGS) entry which is preliminary data.</text>
</comment>
<proteinExistence type="predicted"/>
<evidence type="ECO:0000256" key="2">
    <source>
        <dbReference type="SAM" id="MobiDB-lite"/>
    </source>
</evidence>
<gene>
    <name evidence="5" type="ORF">D779_1622</name>
</gene>
<dbReference type="SUPFAM" id="SSF58100">
    <property type="entry name" value="Bacterial hemolysins"/>
    <property type="match status" value="1"/>
</dbReference>
<feature type="transmembrane region" description="Helical" evidence="3">
    <location>
        <begin position="114"/>
        <end position="136"/>
    </location>
</feature>
<feature type="region of interest" description="Disordered" evidence="2">
    <location>
        <begin position="196"/>
        <end position="425"/>
    </location>
</feature>
<feature type="domain" description="SPOR" evidence="4">
    <location>
        <begin position="422"/>
        <end position="500"/>
    </location>
</feature>
<feature type="coiled-coil region" evidence="1">
    <location>
        <begin position="48"/>
        <end position="75"/>
    </location>
</feature>
<dbReference type="Gene3D" id="3.30.70.1070">
    <property type="entry name" value="Sporulation related repeat"/>
    <property type="match status" value="1"/>
</dbReference>
<protein>
    <recommendedName>
        <fullName evidence="4">SPOR domain-containing protein</fullName>
    </recommendedName>
</protein>
<dbReference type="GO" id="GO:0042834">
    <property type="term" value="F:peptidoglycan binding"/>
    <property type="evidence" value="ECO:0007669"/>
    <property type="project" value="InterPro"/>
</dbReference>
<feature type="compositionally biased region" description="Basic and acidic residues" evidence="2">
    <location>
        <begin position="267"/>
        <end position="279"/>
    </location>
</feature>
<accession>W9V679</accession>
<dbReference type="InterPro" id="IPR036680">
    <property type="entry name" value="SPOR-like_sf"/>
</dbReference>
<evidence type="ECO:0000256" key="3">
    <source>
        <dbReference type="SAM" id="Phobius"/>
    </source>
</evidence>
<keyword evidence="1" id="KW-0175">Coiled coil</keyword>
<feature type="compositionally biased region" description="Basic and acidic residues" evidence="2">
    <location>
        <begin position="242"/>
        <end position="258"/>
    </location>
</feature>